<dbReference type="AlphaFoldDB" id="A0A1Y2CZL9"/>
<evidence type="ECO:0000256" key="1">
    <source>
        <dbReference type="SAM" id="MobiDB-lite"/>
    </source>
</evidence>
<sequence>MFDKNTGACFTSQQVLFGRSSLSDRDWFKSNTVARAGRAVRVVAVVRRVELSVRMCFRRAARAVPEPSPSPGPDTSCLMRRTESDPWRTDVSTPSCDSARADHVAMLLLLVLLPGRAAAGACGAPVLVGPFVCFLAASSKHFGRNHLKGKSGSKQSK</sequence>
<evidence type="ECO:0000313" key="3">
    <source>
        <dbReference type="Proteomes" id="UP000193642"/>
    </source>
</evidence>
<feature type="region of interest" description="Disordered" evidence="1">
    <location>
        <begin position="63"/>
        <end position="93"/>
    </location>
</feature>
<dbReference type="EMBL" id="MCGO01000003">
    <property type="protein sequence ID" value="ORY52471.1"/>
    <property type="molecule type" value="Genomic_DNA"/>
</dbReference>
<comment type="caution">
    <text evidence="2">The sequence shown here is derived from an EMBL/GenBank/DDBJ whole genome shotgun (WGS) entry which is preliminary data.</text>
</comment>
<reference evidence="2 3" key="1">
    <citation type="submission" date="2016-07" db="EMBL/GenBank/DDBJ databases">
        <title>Pervasive Adenine N6-methylation of Active Genes in Fungi.</title>
        <authorList>
            <consortium name="DOE Joint Genome Institute"/>
            <person name="Mondo S.J."/>
            <person name="Dannebaum R.O."/>
            <person name="Kuo R.C."/>
            <person name="Labutti K."/>
            <person name="Haridas S."/>
            <person name="Kuo A."/>
            <person name="Salamov A."/>
            <person name="Ahrendt S.R."/>
            <person name="Lipzen A."/>
            <person name="Sullivan W."/>
            <person name="Andreopoulos W.B."/>
            <person name="Clum A."/>
            <person name="Lindquist E."/>
            <person name="Daum C."/>
            <person name="Ramamoorthy G.K."/>
            <person name="Gryganskyi A."/>
            <person name="Culley D."/>
            <person name="Magnuson J.K."/>
            <person name="James T.Y."/>
            <person name="O'Malley M.A."/>
            <person name="Stajich J.E."/>
            <person name="Spatafora J.W."/>
            <person name="Visel A."/>
            <person name="Grigoriev I.V."/>
        </authorList>
    </citation>
    <scope>NUCLEOTIDE SEQUENCE [LARGE SCALE GENOMIC DNA]</scope>
    <source>
        <strain evidence="2 3">JEL800</strain>
    </source>
</reference>
<name>A0A1Y2CZL9_9FUNG</name>
<proteinExistence type="predicted"/>
<dbReference type="Proteomes" id="UP000193642">
    <property type="component" value="Unassembled WGS sequence"/>
</dbReference>
<organism evidence="2 3">
    <name type="scientific">Rhizoclosmatium globosum</name>
    <dbReference type="NCBI Taxonomy" id="329046"/>
    <lineage>
        <taxon>Eukaryota</taxon>
        <taxon>Fungi</taxon>
        <taxon>Fungi incertae sedis</taxon>
        <taxon>Chytridiomycota</taxon>
        <taxon>Chytridiomycota incertae sedis</taxon>
        <taxon>Chytridiomycetes</taxon>
        <taxon>Chytridiales</taxon>
        <taxon>Chytriomycetaceae</taxon>
        <taxon>Rhizoclosmatium</taxon>
    </lineage>
</organism>
<gene>
    <name evidence="2" type="ORF">BCR33DRAFT_318504</name>
</gene>
<evidence type="ECO:0000313" key="2">
    <source>
        <dbReference type="EMBL" id="ORY52471.1"/>
    </source>
</evidence>
<keyword evidence="3" id="KW-1185">Reference proteome</keyword>
<protein>
    <submittedName>
        <fullName evidence="2">Uncharacterized protein</fullName>
    </submittedName>
</protein>
<accession>A0A1Y2CZL9</accession>